<reference evidence="1" key="1">
    <citation type="journal article" date="2025" name="Int. J. Syst. Evol. Microbiol.">
        <title>Inconstantimicrobium mannanitabidum sp. nov., a novel member of the family Clostridiaceae isolated from anoxic soil under the treatment of reductive soil disinfestation.</title>
        <authorList>
            <person name="Ueki A."/>
            <person name="Tonouchi A."/>
            <person name="Honma S."/>
            <person name="Kaku N."/>
            <person name="Ueki K."/>
        </authorList>
    </citation>
    <scope>NUCLEOTIDE SEQUENCE</scope>
    <source>
        <strain evidence="1">TW13</strain>
    </source>
</reference>
<evidence type="ECO:0000313" key="2">
    <source>
        <dbReference type="Proteomes" id="UP001058074"/>
    </source>
</evidence>
<accession>A0ACB5RFT7</accession>
<proteinExistence type="predicted"/>
<protein>
    <submittedName>
        <fullName evidence="1">Uncharacterized protein</fullName>
    </submittedName>
</protein>
<dbReference type="Proteomes" id="UP001058074">
    <property type="component" value="Unassembled WGS sequence"/>
</dbReference>
<gene>
    <name evidence="1" type="ORF">rsdtw13_32190</name>
</gene>
<organism evidence="1 2">
    <name type="scientific">Inconstantimicrobium mannanitabidum</name>
    <dbReference type="NCBI Taxonomy" id="1604901"/>
    <lineage>
        <taxon>Bacteria</taxon>
        <taxon>Bacillati</taxon>
        <taxon>Bacillota</taxon>
        <taxon>Clostridia</taxon>
        <taxon>Eubacteriales</taxon>
        <taxon>Clostridiaceae</taxon>
        <taxon>Inconstantimicrobium</taxon>
    </lineage>
</organism>
<evidence type="ECO:0000313" key="1">
    <source>
        <dbReference type="EMBL" id="GKX67961.1"/>
    </source>
</evidence>
<comment type="caution">
    <text evidence="1">The sequence shown here is derived from an EMBL/GenBank/DDBJ whole genome shotgun (WGS) entry which is preliminary data.</text>
</comment>
<name>A0ACB5RFT7_9CLOT</name>
<keyword evidence="2" id="KW-1185">Reference proteome</keyword>
<dbReference type="EMBL" id="BROD01000001">
    <property type="protein sequence ID" value="GKX67961.1"/>
    <property type="molecule type" value="Genomic_DNA"/>
</dbReference>
<sequence length="128" mass="15151">MESIKEHILQLEYNLLKSEVRKSSEKINKLLSDDYIEFCSSGIEYHYKNGDIFQSQDDNTELKWDIVDFEIKQLSDDCILAIYKVKKNNGVNESKKYSLRSSIWKCFNGHWKMIFHQGTLTTKSIFKK</sequence>